<dbReference type="OrthoDB" id="10422174at2759"/>
<sequence>MKISEQIRDQQLQQFEILKNIEHIKYLKGIGQYGNNQQKIGMWKTFWSGEALVGIGGAYGRKKQKQIQKYYIQKMEKSKDNGINYSQISPMLESGEYLNDQKIKLWKYTLENEEIGGGLYENQLKQGQWIELFNNFSFHSQITLNGEYNNGKKVGKWGIYHRKGIHQQFQFIGGGSYDNQEGRDSFKIGKWLELSDGFHSDNQVMYEGEYKNGIKVGKWEIQMIHNKKKIYLNQQAENHLGIKQGKWYELNDLLQNSIQIIYYGEYKNGIKVGRWETYWEEKNKRSLIFMQNQWREQISKSYKLIGGGLYDEKLDGQFVGGIKQGR</sequence>
<gene>
    <name evidence="1" type="ORF">PPENT_87.1.T0560178</name>
</gene>
<dbReference type="AlphaFoldDB" id="A0A8S1V607"/>
<protein>
    <submittedName>
        <fullName evidence="1">Uncharacterized protein</fullName>
    </submittedName>
</protein>
<dbReference type="EMBL" id="CAJJDO010000056">
    <property type="protein sequence ID" value="CAD8172224.1"/>
    <property type="molecule type" value="Genomic_DNA"/>
</dbReference>
<dbReference type="PANTHER" id="PTHR33706">
    <property type="entry name" value="MORN VARIANT REPEAT PROTEIN"/>
    <property type="match status" value="1"/>
</dbReference>
<comment type="caution">
    <text evidence="1">The sequence shown here is derived from an EMBL/GenBank/DDBJ whole genome shotgun (WGS) entry which is preliminary data.</text>
</comment>
<accession>A0A8S1V607</accession>
<evidence type="ECO:0000313" key="1">
    <source>
        <dbReference type="EMBL" id="CAD8172224.1"/>
    </source>
</evidence>
<reference evidence="1" key="1">
    <citation type="submission" date="2021-01" db="EMBL/GenBank/DDBJ databases">
        <authorList>
            <consortium name="Genoscope - CEA"/>
            <person name="William W."/>
        </authorList>
    </citation>
    <scope>NUCLEOTIDE SEQUENCE</scope>
</reference>
<keyword evidence="2" id="KW-1185">Reference proteome</keyword>
<proteinExistence type="predicted"/>
<name>A0A8S1V607_9CILI</name>
<evidence type="ECO:0000313" key="2">
    <source>
        <dbReference type="Proteomes" id="UP000689195"/>
    </source>
</evidence>
<dbReference type="Proteomes" id="UP000689195">
    <property type="component" value="Unassembled WGS sequence"/>
</dbReference>
<dbReference type="PANTHER" id="PTHR33706:SF1">
    <property type="entry name" value="TPR REPEAT PROTEIN"/>
    <property type="match status" value="1"/>
</dbReference>
<organism evidence="1 2">
    <name type="scientific">Paramecium pentaurelia</name>
    <dbReference type="NCBI Taxonomy" id="43138"/>
    <lineage>
        <taxon>Eukaryota</taxon>
        <taxon>Sar</taxon>
        <taxon>Alveolata</taxon>
        <taxon>Ciliophora</taxon>
        <taxon>Intramacronucleata</taxon>
        <taxon>Oligohymenophorea</taxon>
        <taxon>Peniculida</taxon>
        <taxon>Parameciidae</taxon>
        <taxon>Paramecium</taxon>
    </lineage>
</organism>